<dbReference type="PANTHER" id="PTHR33295">
    <property type="entry name" value="ATPASE"/>
    <property type="match status" value="1"/>
</dbReference>
<evidence type="ECO:0000313" key="3">
    <source>
        <dbReference type="EMBL" id="PWR73131.1"/>
    </source>
</evidence>
<reference evidence="3 4" key="1">
    <citation type="submission" date="2018-05" db="EMBL/GenBank/DDBJ databases">
        <title>Draft genome of Methanospirillum stamsii Pt1.</title>
        <authorList>
            <person name="Dueholm M.S."/>
            <person name="Nielsen P.H."/>
            <person name="Bakmann L.F."/>
            <person name="Otzen D.E."/>
        </authorList>
    </citation>
    <scope>NUCLEOTIDE SEQUENCE [LARGE SCALE GENOMIC DNA]</scope>
    <source>
        <strain evidence="3 4">Pt1</strain>
    </source>
</reference>
<evidence type="ECO:0000259" key="1">
    <source>
        <dbReference type="Pfam" id="PF13173"/>
    </source>
</evidence>
<evidence type="ECO:0000259" key="2">
    <source>
        <dbReference type="Pfam" id="PF13635"/>
    </source>
</evidence>
<dbReference type="PANTHER" id="PTHR33295:SF7">
    <property type="entry name" value="ATPASE"/>
    <property type="match status" value="1"/>
</dbReference>
<dbReference type="Proteomes" id="UP000245934">
    <property type="component" value="Unassembled WGS sequence"/>
</dbReference>
<dbReference type="AlphaFoldDB" id="A0A2V2NC26"/>
<protein>
    <recommendedName>
        <fullName evidence="5">AAA family ATPase</fullName>
    </recommendedName>
</protein>
<feature type="domain" description="AAA" evidence="1">
    <location>
        <begin position="39"/>
        <end position="171"/>
    </location>
</feature>
<gene>
    <name evidence="3" type="ORF">DLD82_11160</name>
</gene>
<evidence type="ECO:0008006" key="5">
    <source>
        <dbReference type="Google" id="ProtNLM"/>
    </source>
</evidence>
<dbReference type="Pfam" id="PF13173">
    <property type="entry name" value="AAA_14"/>
    <property type="match status" value="1"/>
</dbReference>
<sequence length="466" mass="53510">MVIITPYFSQSIYTHIINIKRHVFRTITSHLVSWKKTHRTPLLIRGARQVGKSFSVEEFGKTEFDKVISLNFDLNPGLIKIFDSRDPDSIITQIELLFRVRITKNSLLFLDEIQECPNAITSLRYFKELRPDLFVIGAGSLLEFAFTEGIRMPVGRIQFLNMFPLSFYEFMKAMGEDNLISYLNTISYSDSIPPAVHEQLLVLLRTFVILGGMPEVIVSYIETKSILEASYVQDSLIETYKRDFSKYAKSSELIHLQTVFSAIPRMVSEQIKYVNIDRESRSRELKTALHLLTLARVITPVFSTDASGLPLRAKLSNRQKFIFLDIGLMQHLCGLNAEILSQKEMMQINKGNLAEQFIGQELLALEDPYISSELYFWARDKQGSSSEIDFCIARKGRIYPVEVKSGTTGRLRSLRIFIEEKKPPFGIRFWEGELSFHDDILSIPLYMAGESGRLIDEVFEAEKNHL</sequence>
<proteinExistence type="predicted"/>
<dbReference type="InterPro" id="IPR041682">
    <property type="entry name" value="AAA_14"/>
</dbReference>
<keyword evidence="4" id="KW-1185">Reference proteome</keyword>
<name>A0A2V2NC26_9EURY</name>
<comment type="caution">
    <text evidence="3">The sequence shown here is derived from an EMBL/GenBank/DDBJ whole genome shotgun (WGS) entry which is preliminary data.</text>
</comment>
<accession>A0A2V2NC26</accession>
<dbReference type="Pfam" id="PF13635">
    <property type="entry name" value="DUF4143"/>
    <property type="match status" value="1"/>
</dbReference>
<dbReference type="EMBL" id="QGMZ01000021">
    <property type="protein sequence ID" value="PWR73131.1"/>
    <property type="molecule type" value="Genomic_DNA"/>
</dbReference>
<dbReference type="InterPro" id="IPR027417">
    <property type="entry name" value="P-loop_NTPase"/>
</dbReference>
<feature type="domain" description="DUF4143" evidence="2">
    <location>
        <begin position="241"/>
        <end position="406"/>
    </location>
</feature>
<dbReference type="InterPro" id="IPR025420">
    <property type="entry name" value="DUF4143"/>
</dbReference>
<organism evidence="3 4">
    <name type="scientific">Methanospirillum stamsii</name>
    <dbReference type="NCBI Taxonomy" id="1277351"/>
    <lineage>
        <taxon>Archaea</taxon>
        <taxon>Methanobacteriati</taxon>
        <taxon>Methanobacteriota</taxon>
        <taxon>Stenosarchaea group</taxon>
        <taxon>Methanomicrobia</taxon>
        <taxon>Methanomicrobiales</taxon>
        <taxon>Methanospirillaceae</taxon>
        <taxon>Methanospirillum</taxon>
    </lineage>
</organism>
<evidence type="ECO:0000313" key="4">
    <source>
        <dbReference type="Proteomes" id="UP000245934"/>
    </source>
</evidence>
<dbReference type="SUPFAM" id="SSF52540">
    <property type="entry name" value="P-loop containing nucleoside triphosphate hydrolases"/>
    <property type="match status" value="1"/>
</dbReference>